<feature type="transmembrane region" description="Helical" evidence="1">
    <location>
        <begin position="71"/>
        <end position="96"/>
    </location>
</feature>
<keyword evidence="1" id="KW-0812">Transmembrane</keyword>
<evidence type="ECO:0000256" key="1">
    <source>
        <dbReference type="SAM" id="Phobius"/>
    </source>
</evidence>
<name>A0A2M9D319_9MICO</name>
<comment type="caution">
    <text evidence="2">The sequence shown here is derived from an EMBL/GenBank/DDBJ whole genome shotgun (WGS) entry which is preliminary data.</text>
</comment>
<dbReference type="Proteomes" id="UP000231742">
    <property type="component" value="Unassembled WGS sequence"/>
</dbReference>
<keyword evidence="1" id="KW-1133">Transmembrane helix</keyword>
<gene>
    <name evidence="2" type="ORF">CLV85_2170</name>
</gene>
<organism evidence="2 3">
    <name type="scientific">Salinibacterium amurskyense</name>
    <dbReference type="NCBI Taxonomy" id="205941"/>
    <lineage>
        <taxon>Bacteria</taxon>
        <taxon>Bacillati</taxon>
        <taxon>Actinomycetota</taxon>
        <taxon>Actinomycetes</taxon>
        <taxon>Micrococcales</taxon>
        <taxon>Microbacteriaceae</taxon>
        <taxon>Salinibacterium</taxon>
    </lineage>
</organism>
<proteinExistence type="predicted"/>
<accession>A0A2M9D319</accession>
<dbReference type="EMBL" id="PGFH01000002">
    <property type="protein sequence ID" value="PJJ78594.1"/>
    <property type="molecule type" value="Genomic_DNA"/>
</dbReference>
<protein>
    <submittedName>
        <fullName evidence="2">Uncharacterized protein</fullName>
    </submittedName>
</protein>
<evidence type="ECO:0000313" key="3">
    <source>
        <dbReference type="Proteomes" id="UP000231742"/>
    </source>
</evidence>
<keyword evidence="1" id="KW-0472">Membrane</keyword>
<evidence type="ECO:0000313" key="2">
    <source>
        <dbReference type="EMBL" id="PJJ78594.1"/>
    </source>
</evidence>
<sequence>MVMELLASGSGAPIPATNAQGFLFLGMLLLFAATYTWTQRETYARKSRKRFEKLGWTWFARRMPDRRWHRISVVFAVVWGALGMLSLLAGVVFVFLGM</sequence>
<dbReference type="AlphaFoldDB" id="A0A2M9D319"/>
<keyword evidence="3" id="KW-1185">Reference proteome</keyword>
<reference evidence="2 3" key="1">
    <citation type="submission" date="2017-11" db="EMBL/GenBank/DDBJ databases">
        <title>Genomic Encyclopedia of Archaeal and Bacterial Type Strains, Phase II (KMG-II): From Individual Species to Whole Genera.</title>
        <authorList>
            <person name="Goeker M."/>
        </authorList>
    </citation>
    <scope>NUCLEOTIDE SEQUENCE [LARGE SCALE GENOMIC DNA]</scope>
    <source>
        <strain evidence="2 3">DSM 16400</strain>
    </source>
</reference>
<feature type="transmembrane region" description="Helical" evidence="1">
    <location>
        <begin position="20"/>
        <end position="38"/>
    </location>
</feature>